<proteinExistence type="predicted"/>
<name>C9LPG5_9FIRM</name>
<dbReference type="EMBL" id="ACIM02000001">
    <property type="protein sequence ID" value="EEW97451.1"/>
    <property type="molecule type" value="Genomic_DNA"/>
</dbReference>
<accession>C9LPG5</accession>
<sequence>MRVGKNFFIFVKIFVYCFCGGFIFLHRKNDGAGVYLSSDFSSMPCCGL</sequence>
<dbReference type="AlphaFoldDB" id="C9LPG5"/>
<keyword evidence="1" id="KW-0472">Membrane</keyword>
<evidence type="ECO:0000256" key="1">
    <source>
        <dbReference type="SAM" id="Phobius"/>
    </source>
</evidence>
<keyword evidence="1" id="KW-0812">Transmembrane</keyword>
<comment type="caution">
    <text evidence="2">The sequence shown here is derived from an EMBL/GenBank/DDBJ whole genome shotgun (WGS) entry which is preliminary data.</text>
</comment>
<dbReference type="Proteomes" id="UP000004736">
    <property type="component" value="Unassembled WGS sequence"/>
</dbReference>
<dbReference type="STRING" id="592028.GCWU000321_01445"/>
<keyword evidence="1" id="KW-1133">Transmembrane helix</keyword>
<feature type="transmembrane region" description="Helical" evidence="1">
    <location>
        <begin position="7"/>
        <end position="25"/>
    </location>
</feature>
<evidence type="ECO:0000313" key="3">
    <source>
        <dbReference type="Proteomes" id="UP000004736"/>
    </source>
</evidence>
<evidence type="ECO:0000313" key="2">
    <source>
        <dbReference type="EMBL" id="EEW97451.1"/>
    </source>
</evidence>
<protein>
    <submittedName>
        <fullName evidence="2">Uncharacterized protein</fullName>
    </submittedName>
</protein>
<keyword evidence="3" id="KW-1185">Reference proteome</keyword>
<dbReference type="HOGENOM" id="CLU_3152136_0_0_9"/>
<reference evidence="2" key="1">
    <citation type="submission" date="2009-09" db="EMBL/GenBank/DDBJ databases">
        <authorList>
            <person name="Weinstock G."/>
            <person name="Sodergren E."/>
            <person name="Clifton S."/>
            <person name="Fulton L."/>
            <person name="Fulton B."/>
            <person name="Courtney L."/>
            <person name="Fronick C."/>
            <person name="Harrison M."/>
            <person name="Strong C."/>
            <person name="Farmer C."/>
            <person name="Delahaunty K."/>
            <person name="Markovic C."/>
            <person name="Hall O."/>
            <person name="Minx P."/>
            <person name="Tomlinson C."/>
            <person name="Mitreva M."/>
            <person name="Nelson J."/>
            <person name="Hou S."/>
            <person name="Wollam A."/>
            <person name="Pepin K.H."/>
            <person name="Johnson M."/>
            <person name="Bhonagiri V."/>
            <person name="Nash W.E."/>
            <person name="Warren W."/>
            <person name="Chinwalla A."/>
            <person name="Mardis E.R."/>
            <person name="Wilson R.K."/>
        </authorList>
    </citation>
    <scope>NUCLEOTIDE SEQUENCE [LARGE SCALE GENOMIC DNA]</scope>
    <source>
        <strain evidence="2">DSM 15470</strain>
    </source>
</reference>
<organism evidence="2 3">
    <name type="scientific">Dialister invisus DSM 15470</name>
    <dbReference type="NCBI Taxonomy" id="592028"/>
    <lineage>
        <taxon>Bacteria</taxon>
        <taxon>Bacillati</taxon>
        <taxon>Bacillota</taxon>
        <taxon>Negativicutes</taxon>
        <taxon>Veillonellales</taxon>
        <taxon>Veillonellaceae</taxon>
        <taxon>Dialister</taxon>
    </lineage>
</organism>
<gene>
    <name evidence="2" type="ORF">GCWU000321_01445</name>
</gene>